<gene>
    <name evidence="1" type="ORF">BDW59DRAFT_142950</name>
</gene>
<dbReference type="Proteomes" id="UP001610335">
    <property type="component" value="Unassembled WGS sequence"/>
</dbReference>
<name>A0ABR4IMB1_9EURO</name>
<comment type="caution">
    <text evidence="1">The sequence shown here is derived from an EMBL/GenBank/DDBJ whole genome shotgun (WGS) entry which is preliminary data.</text>
</comment>
<keyword evidence="2" id="KW-1185">Reference proteome</keyword>
<sequence length="223" mass="25037">MSPKLEPPDRFELSATPQQLFYHVKHDILATIGPGYLEYTSIPPAAGYQVVKSLGLDPQVERKSVRLLYNPEIRTLSITIPTALHNCHVSWAFQELSHALVVGFFTQIELVDLDFSSNTRFDNFPIPWQNIYKEPDCYIKPAGATLLTLVFEAGFSESYQRLIADKNLWLRGGAPVVNVVMLLMWSLISGNKVKGFIELWRSGAPNPRHVDIFPAPAPGPPHK</sequence>
<evidence type="ECO:0000313" key="2">
    <source>
        <dbReference type="Proteomes" id="UP001610335"/>
    </source>
</evidence>
<protein>
    <submittedName>
        <fullName evidence="1">Uncharacterized protein</fullName>
    </submittedName>
</protein>
<proteinExistence type="predicted"/>
<accession>A0ABR4IMB1</accession>
<evidence type="ECO:0000313" key="1">
    <source>
        <dbReference type="EMBL" id="KAL2828737.1"/>
    </source>
</evidence>
<dbReference type="EMBL" id="JBFXLS010000019">
    <property type="protein sequence ID" value="KAL2828737.1"/>
    <property type="molecule type" value="Genomic_DNA"/>
</dbReference>
<reference evidence="1 2" key="1">
    <citation type="submission" date="2024-07" db="EMBL/GenBank/DDBJ databases">
        <title>Section-level genome sequencing and comparative genomics of Aspergillus sections Usti and Cavernicolus.</title>
        <authorList>
            <consortium name="Lawrence Berkeley National Laboratory"/>
            <person name="Nybo J.L."/>
            <person name="Vesth T.C."/>
            <person name="Theobald S."/>
            <person name="Frisvad J.C."/>
            <person name="Larsen T.O."/>
            <person name="Kjaerboelling I."/>
            <person name="Rothschild-Mancinelli K."/>
            <person name="Lyhne E.K."/>
            <person name="Kogle M.E."/>
            <person name="Barry K."/>
            <person name="Clum A."/>
            <person name="Na H."/>
            <person name="Ledsgaard L."/>
            <person name="Lin J."/>
            <person name="Lipzen A."/>
            <person name="Kuo A."/>
            <person name="Riley R."/>
            <person name="Mondo S."/>
            <person name="LaButti K."/>
            <person name="Haridas S."/>
            <person name="Pangalinan J."/>
            <person name="Salamov A.A."/>
            <person name="Simmons B.A."/>
            <person name="Magnuson J.K."/>
            <person name="Chen J."/>
            <person name="Drula E."/>
            <person name="Henrissat B."/>
            <person name="Wiebenga A."/>
            <person name="Lubbers R.J."/>
            <person name="Gomes A.C."/>
            <person name="Makela M.R."/>
            <person name="Stajich J."/>
            <person name="Grigoriev I.V."/>
            <person name="Mortensen U.H."/>
            <person name="De vries R.P."/>
            <person name="Baker S.E."/>
            <person name="Andersen M.R."/>
        </authorList>
    </citation>
    <scope>NUCLEOTIDE SEQUENCE [LARGE SCALE GENOMIC DNA]</scope>
    <source>
        <strain evidence="1 2">CBS 600.67</strain>
    </source>
</reference>
<organism evidence="1 2">
    <name type="scientific">Aspergillus cavernicola</name>
    <dbReference type="NCBI Taxonomy" id="176166"/>
    <lineage>
        <taxon>Eukaryota</taxon>
        <taxon>Fungi</taxon>
        <taxon>Dikarya</taxon>
        <taxon>Ascomycota</taxon>
        <taxon>Pezizomycotina</taxon>
        <taxon>Eurotiomycetes</taxon>
        <taxon>Eurotiomycetidae</taxon>
        <taxon>Eurotiales</taxon>
        <taxon>Aspergillaceae</taxon>
        <taxon>Aspergillus</taxon>
        <taxon>Aspergillus subgen. Nidulantes</taxon>
    </lineage>
</organism>